<organism evidence="2 3">
    <name type="scientific">Botrytis galanthina</name>
    <dbReference type="NCBI Taxonomy" id="278940"/>
    <lineage>
        <taxon>Eukaryota</taxon>
        <taxon>Fungi</taxon>
        <taxon>Dikarya</taxon>
        <taxon>Ascomycota</taxon>
        <taxon>Pezizomycotina</taxon>
        <taxon>Leotiomycetes</taxon>
        <taxon>Helotiales</taxon>
        <taxon>Sclerotiniaceae</taxon>
        <taxon>Botrytis</taxon>
    </lineage>
</organism>
<reference evidence="2 3" key="1">
    <citation type="submission" date="2017-12" db="EMBL/GenBank/DDBJ databases">
        <title>Comparative genomics of Botrytis spp.</title>
        <authorList>
            <person name="Valero-Jimenez C.A."/>
            <person name="Tapia P."/>
            <person name="Veloso J."/>
            <person name="Silva-Moreno E."/>
            <person name="Staats M."/>
            <person name="Valdes J.H."/>
            <person name="Van Kan J.A.L."/>
        </authorList>
    </citation>
    <scope>NUCLEOTIDE SEQUENCE [LARGE SCALE GENOMIC DNA]</scope>
    <source>
        <strain evidence="2 3">MUCL435</strain>
    </source>
</reference>
<evidence type="ECO:0000313" key="3">
    <source>
        <dbReference type="Proteomes" id="UP000308671"/>
    </source>
</evidence>
<dbReference type="OrthoDB" id="1747771at2759"/>
<protein>
    <submittedName>
        <fullName evidence="2">Uncharacterized protein</fullName>
    </submittedName>
</protein>
<sequence length="147" mass="16172">MSVVTSRSWSIMHNGLSSALLLGLLGGTAGDTEIRYLQGKILEIFSKSQDGTTGSNLETNSELFPPHARAIVALRRLYTDHESNTLHTGGHSAPESGNMGRFPNVATGARTRATLPATRNQHQYRRYGYSEARMVRGADESFRTRHI</sequence>
<keyword evidence="1" id="KW-0732">Signal</keyword>
<keyword evidence="3" id="KW-1185">Reference proteome</keyword>
<dbReference type="GO" id="GO:0016831">
    <property type="term" value="F:carboxy-lyase activity"/>
    <property type="evidence" value="ECO:0007669"/>
    <property type="project" value="TreeGrafter"/>
</dbReference>
<dbReference type="AlphaFoldDB" id="A0A4S8R7U4"/>
<gene>
    <name evidence="2" type="ORF">BGAL_0154g00050</name>
</gene>
<evidence type="ECO:0000256" key="1">
    <source>
        <dbReference type="SAM" id="SignalP"/>
    </source>
</evidence>
<accession>A0A4S8R7U4</accession>
<feature type="chain" id="PRO_5020534669" evidence="1">
    <location>
        <begin position="31"/>
        <end position="147"/>
    </location>
</feature>
<dbReference type="InterPro" id="IPR004507">
    <property type="entry name" value="UbiX-like"/>
</dbReference>
<comment type="caution">
    <text evidence="2">The sequence shown here is derived from an EMBL/GenBank/DDBJ whole genome shotgun (WGS) entry which is preliminary data.</text>
</comment>
<dbReference type="PANTHER" id="PTHR43374">
    <property type="entry name" value="FLAVIN PRENYLTRANSFERASE"/>
    <property type="match status" value="1"/>
</dbReference>
<dbReference type="EMBL" id="PQXL01000154">
    <property type="protein sequence ID" value="THV50339.1"/>
    <property type="molecule type" value="Genomic_DNA"/>
</dbReference>
<proteinExistence type="predicted"/>
<name>A0A4S8R7U4_9HELO</name>
<feature type="signal peptide" evidence="1">
    <location>
        <begin position="1"/>
        <end position="30"/>
    </location>
</feature>
<dbReference type="PANTHER" id="PTHR43374:SF1">
    <property type="entry name" value="FLAVIN PRENYLTRANSFERASE PAD1, MITOCHONDRIAL"/>
    <property type="match status" value="1"/>
</dbReference>
<dbReference type="Proteomes" id="UP000308671">
    <property type="component" value="Unassembled WGS sequence"/>
</dbReference>
<evidence type="ECO:0000313" key="2">
    <source>
        <dbReference type="EMBL" id="THV50339.1"/>
    </source>
</evidence>